<evidence type="ECO:0000313" key="2">
    <source>
        <dbReference type="Proteomes" id="UP000228380"/>
    </source>
</evidence>
<dbReference type="OrthoDB" id="8062037at2759"/>
<feature type="transmembrane region" description="Helical" evidence="1">
    <location>
        <begin position="364"/>
        <end position="384"/>
    </location>
</feature>
<feature type="transmembrane region" description="Helical" evidence="1">
    <location>
        <begin position="164"/>
        <end position="182"/>
    </location>
</feature>
<name>A0A8B8J573_PHODC</name>
<feature type="transmembrane region" description="Helical" evidence="1">
    <location>
        <begin position="203"/>
        <end position="227"/>
    </location>
</feature>
<reference evidence="3" key="2">
    <citation type="submission" date="2025-08" db="UniProtKB">
        <authorList>
            <consortium name="RefSeq"/>
        </authorList>
    </citation>
    <scope>IDENTIFICATION</scope>
    <source>
        <tissue evidence="3">Young leaves</tissue>
    </source>
</reference>
<keyword evidence="1" id="KW-1133">Transmembrane helix</keyword>
<feature type="transmembrane region" description="Helical" evidence="1">
    <location>
        <begin position="292"/>
        <end position="311"/>
    </location>
</feature>
<accession>A0A8B8J573</accession>
<dbReference type="PANTHER" id="PTHR46225">
    <property type="entry name" value="C3H4 TYPE ZINC FINGER PROTEIN"/>
    <property type="match status" value="1"/>
</dbReference>
<sequence>MNTRYYFPPTYTPSLAREGHMPIVEGHQNAPRALPLAFLMRMVMRISRARWFSFLRRVFQYQNGSRSDLVSNPFNSKPWLALESIVLVFQMVVITVTMAVSHKENPVWPLRSWLAGYNLGNLLSLPLLYWRYRHSNISNVVTDLEQQMSAEESRSSHLMNKSRTLLELFFAIWFVMGNVWIFDSRHGSFDRAPKLHVLCLTLLAWNAIVYSFPFLLFVLLCCCVPFISSTLGYNMNLASADRGASDDQISRLPHWQFKKVEPMTGTASENPVSQMTAKHCLEHQIGTLSAGLYYYCLMMFFDFLVWAGVLLHMSGQVRRQRGGEAAAVLASFPSEVCRSMAENHIFLSSVQARAREMMQNRAPFDLFCLSRYICSYSFFFYLFVL</sequence>
<protein>
    <submittedName>
        <fullName evidence="3">Uncharacterized protein LOC103708152 isoform X1</fullName>
    </submittedName>
</protein>
<evidence type="ECO:0000313" key="3">
    <source>
        <dbReference type="RefSeq" id="XP_026660837.2"/>
    </source>
</evidence>
<keyword evidence="2" id="KW-1185">Reference proteome</keyword>
<gene>
    <name evidence="3" type="primary">LOC103708152</name>
</gene>
<dbReference type="Proteomes" id="UP000228380">
    <property type="component" value="Chromosome 4"/>
</dbReference>
<dbReference type="GeneID" id="103708152"/>
<feature type="transmembrane region" description="Helical" evidence="1">
    <location>
        <begin position="79"/>
        <end position="100"/>
    </location>
</feature>
<keyword evidence="1" id="KW-0812">Transmembrane</keyword>
<organism evidence="2 3">
    <name type="scientific">Phoenix dactylifera</name>
    <name type="common">Date palm</name>
    <dbReference type="NCBI Taxonomy" id="42345"/>
    <lineage>
        <taxon>Eukaryota</taxon>
        <taxon>Viridiplantae</taxon>
        <taxon>Streptophyta</taxon>
        <taxon>Embryophyta</taxon>
        <taxon>Tracheophyta</taxon>
        <taxon>Spermatophyta</taxon>
        <taxon>Magnoliopsida</taxon>
        <taxon>Liliopsida</taxon>
        <taxon>Arecaceae</taxon>
        <taxon>Coryphoideae</taxon>
        <taxon>Phoeniceae</taxon>
        <taxon>Phoenix</taxon>
    </lineage>
</organism>
<dbReference type="RefSeq" id="XP_026660837.2">
    <property type="nucleotide sequence ID" value="XM_026805036.2"/>
</dbReference>
<dbReference type="AlphaFoldDB" id="A0A8B8J573"/>
<reference evidence="2" key="1">
    <citation type="journal article" date="2019" name="Nat. Commun.">
        <title>Genome-wide association mapping of date palm fruit traits.</title>
        <authorList>
            <person name="Hazzouri K.M."/>
            <person name="Gros-Balthazard M."/>
            <person name="Flowers J.M."/>
            <person name="Copetti D."/>
            <person name="Lemansour A."/>
            <person name="Lebrun M."/>
            <person name="Masmoudi K."/>
            <person name="Ferrand S."/>
            <person name="Dhar M.I."/>
            <person name="Fresquez Z.A."/>
            <person name="Rosas U."/>
            <person name="Zhang J."/>
            <person name="Talag J."/>
            <person name="Lee S."/>
            <person name="Kudrna D."/>
            <person name="Powell R.F."/>
            <person name="Leitch I.J."/>
            <person name="Krueger R.R."/>
            <person name="Wing R.A."/>
            <person name="Amiri K.M.A."/>
            <person name="Purugganan M.D."/>
        </authorList>
    </citation>
    <scope>NUCLEOTIDE SEQUENCE [LARGE SCALE GENOMIC DNA]</scope>
    <source>
        <strain evidence="2">cv. Khalas</strain>
    </source>
</reference>
<keyword evidence="1" id="KW-0472">Membrane</keyword>
<evidence type="ECO:0000256" key="1">
    <source>
        <dbReference type="SAM" id="Phobius"/>
    </source>
</evidence>
<dbReference type="PANTHER" id="PTHR46225:SF1">
    <property type="entry name" value="RING_U-BOX SUPERFAMILY PROTEIN"/>
    <property type="match status" value="1"/>
</dbReference>
<proteinExistence type="predicted"/>